<reference evidence="1" key="1">
    <citation type="journal article" date="2015" name="Nature">
        <title>Complex archaea that bridge the gap between prokaryotes and eukaryotes.</title>
        <authorList>
            <person name="Spang A."/>
            <person name="Saw J.H."/>
            <person name="Jorgensen S.L."/>
            <person name="Zaremba-Niedzwiedzka K."/>
            <person name="Martijn J."/>
            <person name="Lind A.E."/>
            <person name="van Eijk R."/>
            <person name="Schleper C."/>
            <person name="Guy L."/>
            <person name="Ettema T.J."/>
        </authorList>
    </citation>
    <scope>NUCLEOTIDE SEQUENCE</scope>
</reference>
<accession>A0A0F9GTE0</accession>
<dbReference type="AlphaFoldDB" id="A0A0F9GTE0"/>
<proteinExistence type="predicted"/>
<protein>
    <submittedName>
        <fullName evidence="1">Uncharacterized protein</fullName>
    </submittedName>
</protein>
<dbReference type="EMBL" id="LAZR01027231">
    <property type="protein sequence ID" value="KKL66362.1"/>
    <property type="molecule type" value="Genomic_DNA"/>
</dbReference>
<evidence type="ECO:0000313" key="1">
    <source>
        <dbReference type="EMBL" id="KKL66362.1"/>
    </source>
</evidence>
<sequence>MKRGMSIHQLRLDHAECSGNESLVCLQDVRSNIILLMGKYPFKGRTWRKLDKKLNKVDKRINSLINLQAMPAFA</sequence>
<comment type="caution">
    <text evidence="1">The sequence shown here is derived from an EMBL/GenBank/DDBJ whole genome shotgun (WGS) entry which is preliminary data.</text>
</comment>
<name>A0A0F9GTE0_9ZZZZ</name>
<gene>
    <name evidence="1" type="ORF">LCGC14_2145750</name>
</gene>
<organism evidence="1">
    <name type="scientific">marine sediment metagenome</name>
    <dbReference type="NCBI Taxonomy" id="412755"/>
    <lineage>
        <taxon>unclassified sequences</taxon>
        <taxon>metagenomes</taxon>
        <taxon>ecological metagenomes</taxon>
    </lineage>
</organism>